<dbReference type="SMART" id="SM00331">
    <property type="entry name" value="PP2C_SIG"/>
    <property type="match status" value="1"/>
</dbReference>
<feature type="domain" description="PPM-type phosphatase" evidence="3">
    <location>
        <begin position="52"/>
        <end position="290"/>
    </location>
</feature>
<dbReference type="InterPro" id="IPR001932">
    <property type="entry name" value="PPM-type_phosphatase-like_dom"/>
</dbReference>
<organism evidence="4 5">
    <name type="scientific">Vitrella brassicaformis (strain CCMP3155)</name>
    <dbReference type="NCBI Taxonomy" id="1169540"/>
    <lineage>
        <taxon>Eukaryota</taxon>
        <taxon>Sar</taxon>
        <taxon>Alveolata</taxon>
        <taxon>Colpodellida</taxon>
        <taxon>Vitrellaceae</taxon>
        <taxon>Vitrella</taxon>
    </lineage>
</organism>
<comment type="similarity">
    <text evidence="1">Belongs to the PP2C family.</text>
</comment>
<dbReference type="OrthoDB" id="60843at2759"/>
<dbReference type="InterPro" id="IPR036457">
    <property type="entry name" value="PPM-type-like_dom_sf"/>
</dbReference>
<dbReference type="PANTHER" id="PTHR12320">
    <property type="entry name" value="PROTEIN PHOSPHATASE 2C"/>
    <property type="match status" value="1"/>
</dbReference>
<dbReference type="InterPro" id="IPR039123">
    <property type="entry name" value="PPTC7"/>
</dbReference>
<dbReference type="VEuPathDB" id="CryptoDB:Vbra_15788"/>
<dbReference type="OMA" id="ANTIAWM"/>
<dbReference type="AlphaFoldDB" id="A0A0G4FMS4"/>
<name>A0A0G4FMS4_VITBC</name>
<comment type="cofactor">
    <cofactor evidence="1">
        <name>Mn(2+)</name>
        <dbReference type="ChEBI" id="CHEBI:29035"/>
    </cofactor>
</comment>
<evidence type="ECO:0000256" key="2">
    <source>
        <dbReference type="SAM" id="MobiDB-lite"/>
    </source>
</evidence>
<dbReference type="SUPFAM" id="SSF81606">
    <property type="entry name" value="PP2C-like"/>
    <property type="match status" value="1"/>
</dbReference>
<feature type="compositionally biased region" description="Basic and acidic residues" evidence="2">
    <location>
        <begin position="340"/>
        <end position="354"/>
    </location>
</feature>
<dbReference type="InParanoid" id="A0A0G4FMS4"/>
<dbReference type="EC" id="3.1.3.16" evidence="1"/>
<proteinExistence type="inferred from homology"/>
<feature type="region of interest" description="Disordered" evidence="2">
    <location>
        <begin position="335"/>
        <end position="354"/>
    </location>
</feature>
<dbReference type="GO" id="GO:0046872">
    <property type="term" value="F:metal ion binding"/>
    <property type="evidence" value="ECO:0007669"/>
    <property type="project" value="UniProtKB-UniRule"/>
</dbReference>
<dbReference type="PROSITE" id="PS51746">
    <property type="entry name" value="PPM_2"/>
    <property type="match status" value="1"/>
</dbReference>
<dbReference type="Pfam" id="PF07228">
    <property type="entry name" value="SpoIIE"/>
    <property type="match status" value="1"/>
</dbReference>
<keyword evidence="1" id="KW-0479">Metal-binding</keyword>
<evidence type="ECO:0000256" key="1">
    <source>
        <dbReference type="RuleBase" id="RU366020"/>
    </source>
</evidence>
<protein>
    <recommendedName>
        <fullName evidence="1">Protein phosphatase</fullName>
        <ecNumber evidence="1">3.1.3.16</ecNumber>
    </recommendedName>
</protein>
<keyword evidence="1" id="KW-0904">Protein phosphatase</keyword>
<reference evidence="4 5" key="1">
    <citation type="submission" date="2014-11" db="EMBL/GenBank/DDBJ databases">
        <authorList>
            <person name="Zhu J."/>
            <person name="Qi W."/>
            <person name="Song R."/>
        </authorList>
    </citation>
    <scope>NUCLEOTIDE SEQUENCE [LARGE SCALE GENOMIC DNA]</scope>
</reference>
<dbReference type="STRING" id="1169540.A0A0G4FMS4"/>
<gene>
    <name evidence="4" type="ORF">Vbra_15788</name>
</gene>
<feature type="compositionally biased region" description="Basic and acidic residues" evidence="2">
    <location>
        <begin position="256"/>
        <end position="269"/>
    </location>
</feature>
<evidence type="ECO:0000313" key="4">
    <source>
        <dbReference type="EMBL" id="CEM15543.1"/>
    </source>
</evidence>
<keyword evidence="1" id="KW-0378">Hydrolase</keyword>
<comment type="catalytic activity">
    <reaction evidence="1">
        <text>O-phospho-L-threonyl-[protein] + H2O = L-threonyl-[protein] + phosphate</text>
        <dbReference type="Rhea" id="RHEA:47004"/>
        <dbReference type="Rhea" id="RHEA-COMP:11060"/>
        <dbReference type="Rhea" id="RHEA-COMP:11605"/>
        <dbReference type="ChEBI" id="CHEBI:15377"/>
        <dbReference type="ChEBI" id="CHEBI:30013"/>
        <dbReference type="ChEBI" id="CHEBI:43474"/>
        <dbReference type="ChEBI" id="CHEBI:61977"/>
        <dbReference type="EC" id="3.1.3.16"/>
    </reaction>
</comment>
<dbReference type="Proteomes" id="UP000041254">
    <property type="component" value="Unassembled WGS sequence"/>
</dbReference>
<dbReference type="Gene3D" id="3.60.40.10">
    <property type="entry name" value="PPM-type phosphatase domain"/>
    <property type="match status" value="1"/>
</dbReference>
<comment type="cofactor">
    <cofactor evidence="1">
        <name>Mg(2+)</name>
        <dbReference type="ChEBI" id="CHEBI:18420"/>
    </cofactor>
</comment>
<dbReference type="EMBL" id="CDMY01000466">
    <property type="protein sequence ID" value="CEM15543.1"/>
    <property type="molecule type" value="Genomic_DNA"/>
</dbReference>
<feature type="region of interest" description="Disordered" evidence="2">
    <location>
        <begin position="256"/>
        <end position="282"/>
    </location>
</feature>
<keyword evidence="5" id="KW-1185">Reference proteome</keyword>
<dbReference type="SMART" id="SM00332">
    <property type="entry name" value="PP2Cc"/>
    <property type="match status" value="1"/>
</dbReference>
<dbReference type="PANTHER" id="PTHR12320:SF1">
    <property type="entry name" value="PROTEIN PHOSPHATASE PTC7 HOMOLOG"/>
    <property type="match status" value="1"/>
</dbReference>
<accession>A0A0G4FMS4</accession>
<dbReference type="GO" id="GO:0004722">
    <property type="term" value="F:protein serine/threonine phosphatase activity"/>
    <property type="evidence" value="ECO:0007669"/>
    <property type="project" value="UniProtKB-EC"/>
</dbReference>
<comment type="catalytic activity">
    <reaction evidence="1">
        <text>O-phospho-L-seryl-[protein] + H2O = L-seryl-[protein] + phosphate</text>
        <dbReference type="Rhea" id="RHEA:20629"/>
        <dbReference type="Rhea" id="RHEA-COMP:9863"/>
        <dbReference type="Rhea" id="RHEA-COMP:11604"/>
        <dbReference type="ChEBI" id="CHEBI:15377"/>
        <dbReference type="ChEBI" id="CHEBI:29999"/>
        <dbReference type="ChEBI" id="CHEBI:43474"/>
        <dbReference type="ChEBI" id="CHEBI:83421"/>
        <dbReference type="EC" id="3.1.3.16"/>
    </reaction>
</comment>
<evidence type="ECO:0000259" key="3">
    <source>
        <dbReference type="PROSITE" id="PS51746"/>
    </source>
</evidence>
<sequence>MLKCVGSIFARATKSSLISSSLSSSSAAGPGWCNVWCVLLTQTRTYFFESAKHIIPHPNKKLKGGEDAAFCGYRYLGVADGVGGWDSVGVDAGQYSKELLQRVEEALREHGRRSRFTPSPLEILKAAYHKTQAIGSSTCCLVFLDHYSRSVRTANLGDSGFLLFRPSVHEVVLKSEFQCHDFNFPVQLGTGSSDLPEHADVTEAPTQPGDWVLLASDGVWDNLYDDDILRVLERAPNPVLAAEEIAKAAYNHSLDTKRRSPFTERERSHSMQNNTTGGKPDDISVVAAKVKDPYQMRREDVPDEVAQLMGLDAKAAQDGQEQEAKRGFHRELKKMKKHNRAEEWRAVMRGEHSS</sequence>
<dbReference type="PhylomeDB" id="A0A0G4FMS4"/>
<keyword evidence="1" id="KW-0464">Manganese</keyword>
<evidence type="ECO:0000313" key="5">
    <source>
        <dbReference type="Proteomes" id="UP000041254"/>
    </source>
</evidence>
<keyword evidence="1" id="KW-0460">Magnesium</keyword>